<dbReference type="Gene3D" id="3.40.630.30">
    <property type="match status" value="1"/>
</dbReference>
<dbReference type="PANTHER" id="PTHR43800:SF1">
    <property type="entry name" value="PEPTIDYL-LYSINE N-ACETYLTRANSFERASE YJAB"/>
    <property type="match status" value="1"/>
</dbReference>
<proteinExistence type="predicted"/>
<comment type="caution">
    <text evidence="4">The sequence shown here is derived from an EMBL/GenBank/DDBJ whole genome shotgun (WGS) entry which is preliminary data.</text>
</comment>
<dbReference type="Pfam" id="PF13673">
    <property type="entry name" value="Acetyltransf_10"/>
    <property type="match status" value="1"/>
</dbReference>
<evidence type="ECO:0000313" key="4">
    <source>
        <dbReference type="EMBL" id="EON32768.1"/>
    </source>
</evidence>
<evidence type="ECO:0000256" key="2">
    <source>
        <dbReference type="ARBA" id="ARBA00023315"/>
    </source>
</evidence>
<dbReference type="InterPro" id="IPR016181">
    <property type="entry name" value="Acyl_CoA_acyltransferase"/>
</dbReference>
<protein>
    <submittedName>
        <fullName evidence="4">Histone acetyltransferase HPA2-related acetyltransferase</fullName>
    </submittedName>
</protein>
<dbReference type="PROSITE" id="PS51186">
    <property type="entry name" value="GNAT"/>
    <property type="match status" value="1"/>
</dbReference>
<dbReference type="GO" id="GO:0016747">
    <property type="term" value="F:acyltransferase activity, transferring groups other than amino-acyl groups"/>
    <property type="evidence" value="ECO:0007669"/>
    <property type="project" value="InterPro"/>
</dbReference>
<evidence type="ECO:0000259" key="3">
    <source>
        <dbReference type="PROSITE" id="PS51186"/>
    </source>
</evidence>
<reference evidence="4 5" key="1">
    <citation type="journal article" date="2013" name="Genome Announc.">
        <title>Draft Genome Sequence of a Benzothiophene-Desulfurizing Bacterium, Gordona terrae Strain C-6.</title>
        <authorList>
            <person name="Wang W."/>
            <person name="Ma T."/>
            <person name="Ren Y."/>
            <person name="Li G."/>
        </authorList>
    </citation>
    <scope>NUCLEOTIDE SEQUENCE [LARGE SCALE GENOMIC DNA]</scope>
    <source>
        <strain evidence="4 5">C-6</strain>
    </source>
</reference>
<keyword evidence="1 4" id="KW-0808">Transferase</keyword>
<dbReference type="PANTHER" id="PTHR43800">
    <property type="entry name" value="PEPTIDYL-LYSINE N-ACETYLTRANSFERASE YJAB"/>
    <property type="match status" value="1"/>
</dbReference>
<gene>
    <name evidence="4" type="ORF">GTC6_10416</name>
</gene>
<sequence>MSCDGGARYSADRASSASFGDPWLTGRNAFGDIVAEVRLRPCEPADTDRLVAVWRSAVEATHHFLTPADIDGFADRLARDFFPAVEIVVAEVDGVVVGFSGNADNRLEMLFVDAAAHGRGVGTALLDHAVEHAGVDELDVNEQNPGAVEFYRRRGFEQVGRSPLDSDGRPFPLLHLRRPGIS</sequence>
<feature type="domain" description="N-acetyltransferase" evidence="3">
    <location>
        <begin position="37"/>
        <end position="178"/>
    </location>
</feature>
<evidence type="ECO:0000313" key="5">
    <source>
        <dbReference type="Proteomes" id="UP000013569"/>
    </source>
</evidence>
<dbReference type="CDD" id="cd04301">
    <property type="entry name" value="NAT_SF"/>
    <property type="match status" value="1"/>
</dbReference>
<evidence type="ECO:0000256" key="1">
    <source>
        <dbReference type="ARBA" id="ARBA00022679"/>
    </source>
</evidence>
<dbReference type="SUPFAM" id="SSF55729">
    <property type="entry name" value="Acyl-CoA N-acyltransferases (Nat)"/>
    <property type="match status" value="1"/>
</dbReference>
<dbReference type="AlphaFoldDB" id="R7Y9W1"/>
<name>R7Y9W1_9ACTN</name>
<organism evidence="4 5">
    <name type="scientific">Gordonia terrae C-6</name>
    <dbReference type="NCBI Taxonomy" id="1316928"/>
    <lineage>
        <taxon>Bacteria</taxon>
        <taxon>Bacillati</taxon>
        <taxon>Actinomycetota</taxon>
        <taxon>Actinomycetes</taxon>
        <taxon>Mycobacteriales</taxon>
        <taxon>Gordoniaceae</taxon>
        <taxon>Gordonia</taxon>
    </lineage>
</organism>
<dbReference type="PATRIC" id="fig|1316928.3.peg.2090"/>
<dbReference type="Proteomes" id="UP000013569">
    <property type="component" value="Unassembled WGS sequence"/>
</dbReference>
<dbReference type="InterPro" id="IPR000182">
    <property type="entry name" value="GNAT_dom"/>
</dbReference>
<keyword evidence="2" id="KW-0012">Acyltransferase</keyword>
<dbReference type="EMBL" id="AQPW01000010">
    <property type="protein sequence ID" value="EON32768.1"/>
    <property type="molecule type" value="Genomic_DNA"/>
</dbReference>
<accession>R7Y9W1</accession>